<dbReference type="Proteomes" id="UP000246569">
    <property type="component" value="Unassembled WGS sequence"/>
</dbReference>
<dbReference type="RefSeq" id="WP_110016771.1">
    <property type="nucleotide sequence ID" value="NZ_QGTJ01000001.1"/>
</dbReference>
<feature type="domain" description="Tail sheath protein subtilisin-like" evidence="2">
    <location>
        <begin position="461"/>
        <end position="629"/>
    </location>
</feature>
<dbReference type="Pfam" id="PF04984">
    <property type="entry name" value="Phage_sheath_1"/>
    <property type="match status" value="1"/>
</dbReference>
<gene>
    <name evidence="4" type="ORF">C7443_101262</name>
</gene>
<dbReference type="InterPro" id="IPR020287">
    <property type="entry name" value="Tail_sheath_C"/>
</dbReference>
<name>A0A317MZZ4_9GAMM</name>
<protein>
    <recommendedName>
        <fullName evidence="6">Tail sheath protein C-terminal domain-containing protein</fullName>
    </recommendedName>
</protein>
<evidence type="ECO:0000259" key="3">
    <source>
        <dbReference type="Pfam" id="PF17482"/>
    </source>
</evidence>
<evidence type="ECO:0000256" key="1">
    <source>
        <dbReference type="ARBA" id="ARBA00008005"/>
    </source>
</evidence>
<accession>A0A317MZZ4</accession>
<dbReference type="InterPro" id="IPR052042">
    <property type="entry name" value="Tail_sheath_structural"/>
</dbReference>
<feature type="domain" description="Tail sheath protein C-terminal" evidence="3">
    <location>
        <begin position="630"/>
        <end position="735"/>
    </location>
</feature>
<dbReference type="Gene3D" id="3.40.50.11780">
    <property type="match status" value="2"/>
</dbReference>
<dbReference type="OrthoDB" id="9767864at2"/>
<dbReference type="AlphaFoldDB" id="A0A317MZZ4"/>
<dbReference type="PANTHER" id="PTHR35861:SF1">
    <property type="entry name" value="PHAGE TAIL SHEATH PROTEIN"/>
    <property type="match status" value="1"/>
</dbReference>
<reference evidence="4 5" key="1">
    <citation type="submission" date="2018-05" db="EMBL/GenBank/DDBJ databases">
        <title>Genomic Encyclopedia of Type Strains, Phase IV (KMG-IV): sequencing the most valuable type-strain genomes for metagenomic binning, comparative biology and taxonomic classification.</title>
        <authorList>
            <person name="Goeker M."/>
        </authorList>
    </citation>
    <scope>NUCLEOTIDE SEQUENCE [LARGE SCALE GENOMIC DNA]</scope>
    <source>
        <strain evidence="4 5">DSM 23606</strain>
    </source>
</reference>
<evidence type="ECO:0000313" key="4">
    <source>
        <dbReference type="EMBL" id="PWV65777.1"/>
    </source>
</evidence>
<dbReference type="PANTHER" id="PTHR35861">
    <property type="match status" value="1"/>
</dbReference>
<evidence type="ECO:0008006" key="6">
    <source>
        <dbReference type="Google" id="ProtNLM"/>
    </source>
</evidence>
<proteinExistence type="inferred from homology"/>
<evidence type="ECO:0000313" key="5">
    <source>
        <dbReference type="Proteomes" id="UP000246569"/>
    </source>
</evidence>
<dbReference type="InterPro" id="IPR035089">
    <property type="entry name" value="Phage_sheath_subtilisin"/>
</dbReference>
<organism evidence="4 5">
    <name type="scientific">Plasticicumulans acidivorans</name>
    <dbReference type="NCBI Taxonomy" id="886464"/>
    <lineage>
        <taxon>Bacteria</taxon>
        <taxon>Pseudomonadati</taxon>
        <taxon>Pseudomonadota</taxon>
        <taxon>Gammaproteobacteria</taxon>
        <taxon>Candidatus Competibacteraceae</taxon>
        <taxon>Plasticicumulans</taxon>
    </lineage>
</organism>
<sequence>MPEYLAPGVFVEETSFRQKSIEGVGTSVAAIVGPTRYGPLRGRPEVVTSFAEFTRIYGDAADLVFEDTAEPNYTAIAARAFFDNGGKQLFVSRICRDVNLIDASGDNADAARARLNSAPLGFAARFPGAAGNFTLELRWRDAANLLRSERIAAPPAGTSALLQVAGIPATARIAGATLDAARFPLRVTAIVSAGTVSTDPNDANAPLVPAWLIQGAAAEITDADGEALTAAEIATLGGALLSAEVPASATFTRVSARAPASGALVAGEQAVLLLSAPSSLAPYLGGVTFGSRRLLRGTLNAAGTTLSLTAARNTVMNGNQADAARSLSADVVLPLAALAARPDVAFTLFTLRAFDLDVLNAGEAVYSVADIAPAAAAARNLAAVLPPTPARQSDRLAQPVAATLTAGASADAVLDALFALADIAALLPAASALAGSRWLLRLTGGSDGAVPNAADYTGEAGVGNSGATGFVALEDIEDISIICTPAAAAHPASHAQVVQAMWAHCRRMRYRVGIVDAEAGMSLNEVRSFAGQFSDSLLALYYPWVVTSDPTGARPELTVPPGGFIAGVYAGTDVRRGVHKAPANEVLIGASGLELDVNRFQQELLNPNGINCLRFFPGRGYRVWGARTLSDDPEWRYVNVRRYFLFLERSIEKSTQWAVFEPNGEALWANVRSTIEDFLYSEWVGGHLLGSAPKEAFFVRCDRSTMTQNDLDNGRLVCLIGVAPLRPAEFVIFRIGQKTADAQ</sequence>
<comment type="caution">
    <text evidence="4">The sequence shown here is derived from an EMBL/GenBank/DDBJ whole genome shotgun (WGS) entry which is preliminary data.</text>
</comment>
<dbReference type="Pfam" id="PF17482">
    <property type="entry name" value="Phage_sheath_1C"/>
    <property type="match status" value="1"/>
</dbReference>
<dbReference type="EMBL" id="QGTJ01000001">
    <property type="protein sequence ID" value="PWV65777.1"/>
    <property type="molecule type" value="Genomic_DNA"/>
</dbReference>
<keyword evidence="5" id="KW-1185">Reference proteome</keyword>
<evidence type="ECO:0000259" key="2">
    <source>
        <dbReference type="Pfam" id="PF04984"/>
    </source>
</evidence>
<comment type="similarity">
    <text evidence="1">Belongs to the myoviridae tail sheath protein family.</text>
</comment>